<reference evidence="2 3" key="1">
    <citation type="journal article" date="2014" name="Agronomy (Basel)">
        <title>A Draft Genome Sequence for Ensete ventricosum, the Drought-Tolerant Tree Against Hunger.</title>
        <authorList>
            <person name="Harrison J."/>
            <person name="Moore K.A."/>
            <person name="Paszkiewicz K."/>
            <person name="Jones T."/>
            <person name="Grant M."/>
            <person name="Ambacheew D."/>
            <person name="Muzemil S."/>
            <person name="Studholme D.J."/>
        </authorList>
    </citation>
    <scope>NUCLEOTIDE SEQUENCE [LARGE SCALE GENOMIC DNA]</scope>
</reference>
<feature type="region of interest" description="Disordered" evidence="1">
    <location>
        <begin position="1"/>
        <end position="25"/>
    </location>
</feature>
<feature type="non-terminal residue" evidence="2">
    <location>
        <position position="132"/>
    </location>
</feature>
<evidence type="ECO:0000313" key="2">
    <source>
        <dbReference type="EMBL" id="RRT34736.1"/>
    </source>
</evidence>
<comment type="caution">
    <text evidence="2">The sequence shown here is derived from an EMBL/GenBank/DDBJ whole genome shotgun (WGS) entry which is preliminary data.</text>
</comment>
<feature type="compositionally biased region" description="Basic and acidic residues" evidence="1">
    <location>
        <begin position="1"/>
        <end position="13"/>
    </location>
</feature>
<evidence type="ECO:0000256" key="1">
    <source>
        <dbReference type="SAM" id="MobiDB-lite"/>
    </source>
</evidence>
<gene>
    <name evidence="2" type="ORF">B296_00056598</name>
</gene>
<protein>
    <submittedName>
        <fullName evidence="2">Uncharacterized protein</fullName>
    </submittedName>
</protein>
<name>A0A426X5H6_ENSVE</name>
<organism evidence="2 3">
    <name type="scientific">Ensete ventricosum</name>
    <name type="common">Abyssinian banana</name>
    <name type="synonym">Musa ensete</name>
    <dbReference type="NCBI Taxonomy" id="4639"/>
    <lineage>
        <taxon>Eukaryota</taxon>
        <taxon>Viridiplantae</taxon>
        <taxon>Streptophyta</taxon>
        <taxon>Embryophyta</taxon>
        <taxon>Tracheophyta</taxon>
        <taxon>Spermatophyta</taxon>
        <taxon>Magnoliopsida</taxon>
        <taxon>Liliopsida</taxon>
        <taxon>Zingiberales</taxon>
        <taxon>Musaceae</taxon>
        <taxon>Ensete</taxon>
    </lineage>
</organism>
<evidence type="ECO:0000313" key="3">
    <source>
        <dbReference type="Proteomes" id="UP000287651"/>
    </source>
</evidence>
<dbReference type="AlphaFoldDB" id="A0A426X5H6"/>
<dbReference type="EMBL" id="AMZH03026167">
    <property type="protein sequence ID" value="RRT34736.1"/>
    <property type="molecule type" value="Genomic_DNA"/>
</dbReference>
<accession>A0A426X5H6</accession>
<feature type="region of interest" description="Disordered" evidence="1">
    <location>
        <begin position="49"/>
        <end position="111"/>
    </location>
</feature>
<proteinExistence type="predicted"/>
<sequence length="132" mass="14406">MARVACKGDRDQPVRNSRQQLQPPAARAVANWRGLSQAWLVPMSMVPVGRPPAGVGNARRGSTHGGTPFGDSASLQGRRLRAQRPQELSPEGQRRPSAHWGSDTYRKGGRQLCVALPPARWRPLDEGRRGGL</sequence>
<dbReference type="Proteomes" id="UP000287651">
    <property type="component" value="Unassembled WGS sequence"/>
</dbReference>